<proteinExistence type="predicted"/>
<dbReference type="InterPro" id="IPR036188">
    <property type="entry name" value="FAD/NAD-bd_sf"/>
</dbReference>
<dbReference type="STRING" id="28066.RF819_18785"/>
<accession>A0A1T1AWG9</accession>
<evidence type="ECO:0000313" key="1">
    <source>
        <dbReference type="EMBL" id="OOV08469.1"/>
    </source>
</evidence>
<dbReference type="Proteomes" id="UP000190750">
    <property type="component" value="Unassembled WGS sequence"/>
</dbReference>
<sequence>MVSPAKEDPVPPAFLADRQGRYGIQTAPAMGEQTAALVQGLPVPAALAAVGVRAEDVSPLRPGLGATA</sequence>
<name>A0A1T1AWG9_RHOFE</name>
<protein>
    <submittedName>
        <fullName evidence="1">Uncharacterized protein</fullName>
    </submittedName>
</protein>
<dbReference type="AlphaFoldDB" id="A0A1T1AWG9"/>
<organism evidence="1 2">
    <name type="scientific">Rhodoferax fermentans</name>
    <dbReference type="NCBI Taxonomy" id="28066"/>
    <lineage>
        <taxon>Bacteria</taxon>
        <taxon>Pseudomonadati</taxon>
        <taxon>Pseudomonadota</taxon>
        <taxon>Betaproteobacteria</taxon>
        <taxon>Burkholderiales</taxon>
        <taxon>Comamonadaceae</taxon>
        <taxon>Rhodoferax</taxon>
    </lineage>
</organism>
<gene>
    <name evidence="1" type="ORF">RF819_18785</name>
</gene>
<dbReference type="EMBL" id="MTJN01000002">
    <property type="protein sequence ID" value="OOV08469.1"/>
    <property type="molecule type" value="Genomic_DNA"/>
</dbReference>
<dbReference type="Gene3D" id="3.50.50.60">
    <property type="entry name" value="FAD/NAD(P)-binding domain"/>
    <property type="match status" value="1"/>
</dbReference>
<keyword evidence="2" id="KW-1185">Reference proteome</keyword>
<reference evidence="1 2" key="1">
    <citation type="submission" date="2017-01" db="EMBL/GenBank/DDBJ databases">
        <title>Genome sequencing of Rhodoferax fermentans JCM 7819.</title>
        <authorList>
            <person name="Kim Y.J."/>
            <person name="Farh M.E.-A."/>
            <person name="Yang D.-C."/>
        </authorList>
    </citation>
    <scope>NUCLEOTIDE SEQUENCE [LARGE SCALE GENOMIC DNA]</scope>
    <source>
        <strain evidence="1 2">JCM 7819</strain>
    </source>
</reference>
<evidence type="ECO:0000313" key="2">
    <source>
        <dbReference type="Proteomes" id="UP000190750"/>
    </source>
</evidence>
<comment type="caution">
    <text evidence="1">The sequence shown here is derived from an EMBL/GenBank/DDBJ whole genome shotgun (WGS) entry which is preliminary data.</text>
</comment>